<dbReference type="PANTHER" id="PTHR41805">
    <property type="entry name" value="EXPRESSED PROTEIN"/>
    <property type="match status" value="1"/>
</dbReference>
<feature type="compositionally biased region" description="Basic and acidic residues" evidence="1">
    <location>
        <begin position="83"/>
        <end position="94"/>
    </location>
</feature>
<protein>
    <recommendedName>
        <fullName evidence="4">rRNA-processing protein FYV7</fullName>
    </recommendedName>
</protein>
<keyword evidence="3" id="KW-1185">Reference proteome</keyword>
<dbReference type="AlphaFoldDB" id="A0A8H7IYL1"/>
<evidence type="ECO:0000313" key="2">
    <source>
        <dbReference type="EMBL" id="KAF9693185.1"/>
    </source>
</evidence>
<proteinExistence type="predicted"/>
<sequence>MSLIGADRARARGQTGFGAPAWRSGKVTRRETGPAVKKARAQPSWCTKRAPVSGFCLIDNGAKAEEFRSVAISLAQTESASMAEKRASDGDAARAVKKQKKGFQIGPANLPDGTHRRKVKKIKEDIIYKAKLKKQYAKIKAREEQAEEAPRKSVYEREAEAAADTNEPAEPAPEPTLEPHPDRVKMLEEPEKEPTVSSFDRRQRRPRPQPFQKEAEIARKKKDEIEARQKAREAADKERTKKIAERERFRKAMAKARGGPNGQRKLGRESKVLLEKAQRLMGQS</sequence>
<organism evidence="2 3">
    <name type="scientific">Ascochyta lentis</name>
    <dbReference type="NCBI Taxonomy" id="205686"/>
    <lineage>
        <taxon>Eukaryota</taxon>
        <taxon>Fungi</taxon>
        <taxon>Dikarya</taxon>
        <taxon>Ascomycota</taxon>
        <taxon>Pezizomycotina</taxon>
        <taxon>Dothideomycetes</taxon>
        <taxon>Pleosporomycetidae</taxon>
        <taxon>Pleosporales</taxon>
        <taxon>Pleosporineae</taxon>
        <taxon>Didymellaceae</taxon>
        <taxon>Ascochyta</taxon>
    </lineage>
</organism>
<dbReference type="EMBL" id="RZGK01000016">
    <property type="protein sequence ID" value="KAF9693185.1"/>
    <property type="molecule type" value="Genomic_DNA"/>
</dbReference>
<feature type="compositionally biased region" description="Basic and acidic residues" evidence="1">
    <location>
        <begin position="140"/>
        <end position="160"/>
    </location>
</feature>
<feature type="compositionally biased region" description="Basic and acidic residues" evidence="1">
    <location>
        <begin position="177"/>
        <end position="194"/>
    </location>
</feature>
<gene>
    <name evidence="2" type="ORF">EKO04_008623</name>
</gene>
<evidence type="ECO:0000313" key="3">
    <source>
        <dbReference type="Proteomes" id="UP000651452"/>
    </source>
</evidence>
<feature type="region of interest" description="Disordered" evidence="1">
    <location>
        <begin position="1"/>
        <end position="43"/>
    </location>
</feature>
<reference evidence="2" key="2">
    <citation type="submission" date="2020-09" db="EMBL/GenBank/DDBJ databases">
        <title>Reference genome assembly for Australian Ascochyta lentis isolate Al4.</title>
        <authorList>
            <person name="Lee R.C."/>
            <person name="Farfan-Caceres L.M."/>
            <person name="Debler J.W."/>
            <person name="Williams A.H."/>
            <person name="Henares B.M."/>
        </authorList>
    </citation>
    <scope>NUCLEOTIDE SEQUENCE</scope>
    <source>
        <strain evidence="2">Al4</strain>
    </source>
</reference>
<feature type="region of interest" description="Disordered" evidence="1">
    <location>
        <begin position="138"/>
        <end position="272"/>
    </location>
</feature>
<reference evidence="2" key="1">
    <citation type="submission" date="2018-12" db="EMBL/GenBank/DDBJ databases">
        <authorList>
            <person name="Syme R.A."/>
            <person name="Farfan-Caceres L."/>
            <person name="Lichtenzveig J."/>
        </authorList>
    </citation>
    <scope>NUCLEOTIDE SEQUENCE</scope>
    <source>
        <strain evidence="2">Al4</strain>
    </source>
</reference>
<comment type="caution">
    <text evidence="2">The sequence shown here is derived from an EMBL/GenBank/DDBJ whole genome shotgun (WGS) entry which is preliminary data.</text>
</comment>
<dbReference type="OrthoDB" id="2135053at2759"/>
<feature type="region of interest" description="Disordered" evidence="1">
    <location>
        <begin position="79"/>
        <end position="117"/>
    </location>
</feature>
<name>A0A8H7IYL1_9PLEO</name>
<dbReference type="Proteomes" id="UP000651452">
    <property type="component" value="Unassembled WGS sequence"/>
</dbReference>
<accession>A0A8H7IYL1</accession>
<evidence type="ECO:0008006" key="4">
    <source>
        <dbReference type="Google" id="ProtNLM"/>
    </source>
</evidence>
<evidence type="ECO:0000256" key="1">
    <source>
        <dbReference type="SAM" id="MobiDB-lite"/>
    </source>
</evidence>
<dbReference type="PANTHER" id="PTHR41805:SF1">
    <property type="entry name" value="RRNA-PROCESSING PROTEIN FYV7"/>
    <property type="match status" value="1"/>
</dbReference>
<feature type="compositionally biased region" description="Basic and acidic residues" evidence="1">
    <location>
        <begin position="213"/>
        <end position="250"/>
    </location>
</feature>